<sequence length="296" mass="32694">MSDALKRAVWRYTDAHASSLGLAETPVAGLTLMRHYAPTQIAHVIYKPLVCLVLQGAKEVMAGDQVWRFNAGQSLLVNVDLPAIGRITRATRTEPYLAVAFQLDMAVMRGVMKEMAAVPPAAALTHPPLFVEETEDVVLDSMSRLVRLIDRPEAGPVLGPAIIKELHYWLLMGRHGAHLRRLAPADSHMQRIARAIALLREEFTQPLRVERLAEAAGMSPSSFHQHFKTLTAVSPLQFQKQLRLLEARRLMLAEGQAAAQAGFAVGYESASQFTREYGRMFGNPPKRDVTDSRAAA</sequence>
<dbReference type="RefSeq" id="WP_227310061.1">
    <property type="nucleotide sequence ID" value="NZ_JAESVA010000013.1"/>
</dbReference>
<evidence type="ECO:0000259" key="3">
    <source>
        <dbReference type="PROSITE" id="PS01124"/>
    </source>
</evidence>
<dbReference type="GO" id="GO:0003700">
    <property type="term" value="F:DNA-binding transcription factor activity"/>
    <property type="evidence" value="ECO:0007669"/>
    <property type="project" value="InterPro"/>
</dbReference>
<keyword evidence="5" id="KW-1185">Reference proteome</keyword>
<evidence type="ECO:0000313" key="4">
    <source>
        <dbReference type="EMBL" id="MCB8883406.1"/>
    </source>
</evidence>
<feature type="domain" description="HTH araC/xylS-type" evidence="3">
    <location>
        <begin position="193"/>
        <end position="291"/>
    </location>
</feature>
<protein>
    <submittedName>
        <fullName evidence="4">AraC family transcriptional regulator</fullName>
    </submittedName>
</protein>
<dbReference type="GO" id="GO:0043565">
    <property type="term" value="F:sequence-specific DNA binding"/>
    <property type="evidence" value="ECO:0007669"/>
    <property type="project" value="InterPro"/>
</dbReference>
<keyword evidence="1" id="KW-0805">Transcription regulation</keyword>
<evidence type="ECO:0000313" key="5">
    <source>
        <dbReference type="Proteomes" id="UP000721844"/>
    </source>
</evidence>
<comment type="caution">
    <text evidence="4">The sequence shown here is derived from an EMBL/GenBank/DDBJ whole genome shotgun (WGS) entry which is preliminary data.</text>
</comment>
<name>A0A963Z6I0_9PROT</name>
<dbReference type="Gene3D" id="1.10.10.60">
    <property type="entry name" value="Homeodomain-like"/>
    <property type="match status" value="2"/>
</dbReference>
<dbReference type="InterPro" id="IPR018060">
    <property type="entry name" value="HTH_AraC"/>
</dbReference>
<dbReference type="InterPro" id="IPR009057">
    <property type="entry name" value="Homeodomain-like_sf"/>
</dbReference>
<dbReference type="PANTHER" id="PTHR43436">
    <property type="entry name" value="ARAC-FAMILY TRANSCRIPTIONAL REGULATOR"/>
    <property type="match status" value="1"/>
</dbReference>
<reference evidence="4 5" key="1">
    <citation type="journal article" date="2021" name="Microorganisms">
        <title>Acidisoma silvae sp. nov. and Acidisomacellulosilytica sp. nov., Two Acidophilic Bacteria Isolated from Decaying Wood, Hydrolyzing Cellulose and Producing Poly-3-hydroxybutyrate.</title>
        <authorList>
            <person name="Mieszkin S."/>
            <person name="Pouder E."/>
            <person name="Uroz S."/>
            <person name="Simon-Colin C."/>
            <person name="Alain K."/>
        </authorList>
    </citation>
    <scope>NUCLEOTIDE SEQUENCE [LARGE SCALE GENOMIC DNA]</scope>
    <source>
        <strain evidence="4 5">HW T5.17</strain>
    </source>
</reference>
<dbReference type="InterPro" id="IPR009594">
    <property type="entry name" value="Tscrpt_reg_HTH_AraC_N"/>
</dbReference>
<accession>A0A963Z6I0</accession>
<keyword evidence="2" id="KW-0804">Transcription</keyword>
<dbReference type="SUPFAM" id="SSF46689">
    <property type="entry name" value="Homeodomain-like"/>
    <property type="match status" value="2"/>
</dbReference>
<proteinExistence type="predicted"/>
<dbReference type="Proteomes" id="UP000721844">
    <property type="component" value="Unassembled WGS sequence"/>
</dbReference>
<organism evidence="4 5">
    <name type="scientific">Acidisoma cellulosilyticum</name>
    <dbReference type="NCBI Taxonomy" id="2802395"/>
    <lineage>
        <taxon>Bacteria</taxon>
        <taxon>Pseudomonadati</taxon>
        <taxon>Pseudomonadota</taxon>
        <taxon>Alphaproteobacteria</taxon>
        <taxon>Acetobacterales</taxon>
        <taxon>Acidocellaceae</taxon>
        <taxon>Acidisoma</taxon>
    </lineage>
</organism>
<evidence type="ECO:0000256" key="2">
    <source>
        <dbReference type="ARBA" id="ARBA00023163"/>
    </source>
</evidence>
<dbReference type="AlphaFoldDB" id="A0A963Z6I0"/>
<dbReference type="SMART" id="SM00342">
    <property type="entry name" value="HTH_ARAC"/>
    <property type="match status" value="1"/>
</dbReference>
<dbReference type="EMBL" id="JAESVA010000013">
    <property type="protein sequence ID" value="MCB8883406.1"/>
    <property type="molecule type" value="Genomic_DNA"/>
</dbReference>
<evidence type="ECO:0000256" key="1">
    <source>
        <dbReference type="ARBA" id="ARBA00023015"/>
    </source>
</evidence>
<dbReference type="PANTHER" id="PTHR43436:SF1">
    <property type="entry name" value="TRANSCRIPTIONAL REGULATORY PROTEIN"/>
    <property type="match status" value="1"/>
</dbReference>
<dbReference type="PROSITE" id="PS01124">
    <property type="entry name" value="HTH_ARAC_FAMILY_2"/>
    <property type="match status" value="1"/>
</dbReference>
<dbReference type="Pfam" id="PF06719">
    <property type="entry name" value="AraC_N"/>
    <property type="match status" value="1"/>
</dbReference>
<gene>
    <name evidence="4" type="ORF">ACELLULO517_24375</name>
</gene>
<dbReference type="Pfam" id="PF12833">
    <property type="entry name" value="HTH_18"/>
    <property type="match status" value="1"/>
</dbReference>